<proteinExistence type="predicted"/>
<reference evidence="1 2" key="1">
    <citation type="submission" date="2024-01" db="EMBL/GenBank/DDBJ databases">
        <title>Comparative genomics of Cryptococcus and Kwoniella reveals pathogenesis evolution and contrasting modes of karyotype evolution via chromosome fusion or intercentromeric recombination.</title>
        <authorList>
            <person name="Coelho M.A."/>
            <person name="David-Palma M."/>
            <person name="Shea T."/>
            <person name="Bowers K."/>
            <person name="McGinley-Smith S."/>
            <person name="Mohammad A.W."/>
            <person name="Gnirke A."/>
            <person name="Yurkov A.M."/>
            <person name="Nowrousian M."/>
            <person name="Sun S."/>
            <person name="Cuomo C.A."/>
            <person name="Heitman J."/>
        </authorList>
    </citation>
    <scope>NUCLEOTIDE SEQUENCE [LARGE SCALE GENOMIC DNA]</scope>
    <source>
        <strain evidence="1 2">7685027</strain>
    </source>
</reference>
<dbReference type="EMBL" id="CP143808">
    <property type="protein sequence ID" value="WVO21040.1"/>
    <property type="molecule type" value="Genomic_DNA"/>
</dbReference>
<gene>
    <name evidence="1" type="ORF">IAS62_002342</name>
</gene>
<dbReference type="GeneID" id="89989116"/>
<dbReference type="RefSeq" id="XP_064720279.1">
    <property type="nucleotide sequence ID" value="XM_064864207.1"/>
</dbReference>
<evidence type="ECO:0000313" key="2">
    <source>
        <dbReference type="Proteomes" id="UP001432216"/>
    </source>
</evidence>
<sequence length="95" mass="10366">MAVDANFTHSTLKSSAKYGFANIIPPSFLSKSHVSHAAKQYEESGAEKIRVGKDSSACSDNWKAKDGGQKEGNYKTDTGFVAIVIFGSESFWRRS</sequence>
<evidence type="ECO:0000313" key="1">
    <source>
        <dbReference type="EMBL" id="WVO21040.1"/>
    </source>
</evidence>
<organism evidence="1 2">
    <name type="scientific">Cryptococcus decagattii</name>
    <dbReference type="NCBI Taxonomy" id="1859122"/>
    <lineage>
        <taxon>Eukaryota</taxon>
        <taxon>Fungi</taxon>
        <taxon>Dikarya</taxon>
        <taxon>Basidiomycota</taxon>
        <taxon>Agaricomycotina</taxon>
        <taxon>Tremellomycetes</taxon>
        <taxon>Tremellales</taxon>
        <taxon>Cryptococcaceae</taxon>
        <taxon>Cryptococcus</taxon>
        <taxon>Cryptococcus gattii species complex</taxon>
    </lineage>
</organism>
<accession>A0ABZ2AR89</accession>
<dbReference type="Proteomes" id="UP001432216">
    <property type="component" value="Chromosome 3"/>
</dbReference>
<name>A0ABZ2AR89_9TREE</name>
<keyword evidence="2" id="KW-1185">Reference proteome</keyword>
<protein>
    <submittedName>
        <fullName evidence="1">Uncharacterized protein</fullName>
    </submittedName>
</protein>